<sequence length="438" mass="50171">MKKYIALSLIALGLGCSSEQTDKVLLEKDKIALVKSLTSDKIVVWKFGKIGLRASAVRDTTMPEYQKHIKELNSVSQTLSKMSPGQKDIPVTDMILMYRDYRNIKNFVIETDEDIFPPLMDGLTLTYGSPAEKKNFINNAPKRSNEDKLYLQNMEHAILSILVLATRDLGTEVSLYECSKTQPDQLPDSEMKTLLQFVRGFLFFSNKFFYLSEDEISSNIKWLEKNKEVDLPYTRALFNWSKFSNEQSRVAFHGLNHLFRGFDRTMMKRDIDQERALDDFEAFLADAHELGIQNETVWSVESFVYIKRGKNKEAIASLTKLKASPLMSSAEKESIQKSIDYLQERDPDAKLNGVYDKYFVAKIASKYMMATLAKVDWEKVLRDNKVSHAEEILTTIAQFKHISAEMQKMTSTETITEQGKSLKDKGGKILDKVSDFLK</sequence>
<name>A0A1M4V824_9SPHI</name>
<reference evidence="2" key="1">
    <citation type="submission" date="2016-11" db="EMBL/GenBank/DDBJ databases">
        <authorList>
            <person name="Varghese N."/>
            <person name="Submissions S."/>
        </authorList>
    </citation>
    <scope>NUCLEOTIDE SEQUENCE [LARGE SCALE GENOMIC DNA]</scope>
    <source>
        <strain evidence="2">DSM 16990</strain>
    </source>
</reference>
<dbReference type="STRING" id="288992.SAMN04488522_101809"/>
<dbReference type="RefSeq" id="WP_073229445.1">
    <property type="nucleotide sequence ID" value="NZ_FQUQ01000001.1"/>
</dbReference>
<keyword evidence="2" id="KW-1185">Reference proteome</keyword>
<gene>
    <name evidence="1" type="ORF">SAMN04488522_101809</name>
</gene>
<evidence type="ECO:0000313" key="2">
    <source>
        <dbReference type="Proteomes" id="UP000184287"/>
    </source>
</evidence>
<dbReference type="EMBL" id="FQUQ01000001">
    <property type="protein sequence ID" value="SHE65008.1"/>
    <property type="molecule type" value="Genomic_DNA"/>
</dbReference>
<organism evidence="1 2">
    <name type="scientific">Pedobacter caeni</name>
    <dbReference type="NCBI Taxonomy" id="288992"/>
    <lineage>
        <taxon>Bacteria</taxon>
        <taxon>Pseudomonadati</taxon>
        <taxon>Bacteroidota</taxon>
        <taxon>Sphingobacteriia</taxon>
        <taxon>Sphingobacteriales</taxon>
        <taxon>Sphingobacteriaceae</taxon>
        <taxon>Pedobacter</taxon>
    </lineage>
</organism>
<proteinExistence type="predicted"/>
<evidence type="ECO:0000313" key="1">
    <source>
        <dbReference type="EMBL" id="SHE65008.1"/>
    </source>
</evidence>
<dbReference type="AlphaFoldDB" id="A0A1M4V824"/>
<accession>A0A1M4V824</accession>
<protein>
    <submittedName>
        <fullName evidence="1">Uncharacterized protein</fullName>
    </submittedName>
</protein>
<dbReference type="PROSITE" id="PS51257">
    <property type="entry name" value="PROKAR_LIPOPROTEIN"/>
    <property type="match status" value="1"/>
</dbReference>
<dbReference type="Proteomes" id="UP000184287">
    <property type="component" value="Unassembled WGS sequence"/>
</dbReference>
<dbReference type="OrthoDB" id="742084at2"/>